<keyword evidence="5" id="KW-1185">Reference proteome</keyword>
<dbReference type="AlphaFoldDB" id="A0A418LZB3"/>
<sequence>MNLFPNRRISSLFRFHFVVAFTGLLLLLNGRWATAQPIPAQAGQESATVATSVMKAMQWRLIGPFRGGRSVAVAGHPTERLTFYMSTTGGGVWKTENGGITWQNISDGFFKMGSVGAIAVAQSNPAIIYVGMGEHTLRGNLAPGDGVYKSTDGGKTWSHVGLTDTQHIGSIIIDPTNPDVVYVAAIGHAFGPNEERGVFRTQDGGKTWQKVLYKNPNVGAIDLTMDPANPKTIYASTFEFRRFPWGVRSAGPGAGIHKSTDGGSTWTDITLNKGLPTGTNRGRIGLALSLAKPDRVWAIIEAENEQTGVYRTDDGGVSWQLMSQFADLFQRPWYYHHLTADPKDPETLWVLNINMWKSGDGGKTYKRVETPHGDNHQLWIDPNDTKRMVQANDGGGTVSFDGGNSWSTIYNQPTAQMYHVVTDNKFPYRVYGAQQDNSTISVPSRSDYGAIYPHENYDVGGGESGYIAFNRNDPTLIFAANHHWLTRLNLKTNQLKDVSVIPDDMYGYGSADLAYRFQWTYPVIMSPHNPKVLYATSQYVHRSTDQGQSWQVISPNLSRSDPATLEKTPTMDDPSIGKDWGPIKRDNTGVEWYGTIFALAESPVKAGVLWAGSDDGYVQVSADNGKTWKNVTPKEMPSFARISIIDPSAHNPATAYVAALKYKQDDFRPYIYKTNDFGKTWTKITQGIPDDDYIRVIREDPKRRGLLYGGGEKGMYVSFNDGGRWHSLQLNLPRVPIHDLAIQDNDLVAATHGRSFWILDDLTTLHQLTDEVQKSAVHLFKPRPTIRLKADLDPAIKPVPNGSSDLGTNPPNGVKVVYYLAEKPKAPITLSFLDANGQLIKSYKSNIVPTPASTTAGVAKDSANLAEMRQPTAPVRREPALPAQVGGNSFVWADMRYPDPIALPNSVTHGRARGPLAMPGTYTVQLTVDGSTYTQQFEIVKDPRIETTPEEFKQQFDLLIKIRERINELRNGVLSIRQMRQQLDSTYKSQDDQSVKELKDQLLRIEDALYQYRAKATQDLTNHPVRLHTKFTALAGFIESDDSKPTQQQGEQYNALSKSLAEQLKKLETVKAAVQRKLRPTG</sequence>
<dbReference type="SUPFAM" id="SSF50939">
    <property type="entry name" value="Sialidases"/>
    <property type="match status" value="1"/>
</dbReference>
<dbReference type="Gene3D" id="2.130.10.10">
    <property type="entry name" value="YVTN repeat-like/Quinoprotein amine dehydrogenase"/>
    <property type="match status" value="4"/>
</dbReference>
<protein>
    <submittedName>
        <fullName evidence="4">Glycosyl hydrolase</fullName>
    </submittedName>
</protein>
<keyword evidence="4" id="KW-0378">Hydrolase</keyword>
<keyword evidence="1" id="KW-0677">Repeat</keyword>
<dbReference type="GO" id="GO:0010411">
    <property type="term" value="P:xyloglucan metabolic process"/>
    <property type="evidence" value="ECO:0007669"/>
    <property type="project" value="TreeGrafter"/>
</dbReference>
<organism evidence="4 5">
    <name type="scientific">Fibrisoma montanum</name>
    <dbReference type="NCBI Taxonomy" id="2305895"/>
    <lineage>
        <taxon>Bacteria</taxon>
        <taxon>Pseudomonadati</taxon>
        <taxon>Bacteroidota</taxon>
        <taxon>Cytophagia</taxon>
        <taxon>Cytophagales</taxon>
        <taxon>Spirosomataceae</taxon>
        <taxon>Fibrisoma</taxon>
    </lineage>
</organism>
<dbReference type="Pfam" id="PF15902">
    <property type="entry name" value="Sortilin-Vps10"/>
    <property type="match status" value="1"/>
</dbReference>
<feature type="domain" description="Sortilin N-terminal" evidence="3">
    <location>
        <begin position="147"/>
        <end position="270"/>
    </location>
</feature>
<gene>
    <name evidence="4" type="ORF">DYU11_27025</name>
</gene>
<evidence type="ECO:0000256" key="2">
    <source>
        <dbReference type="SAM" id="MobiDB-lite"/>
    </source>
</evidence>
<dbReference type="InterPro" id="IPR031778">
    <property type="entry name" value="Sortilin_N"/>
</dbReference>
<reference evidence="4 5" key="1">
    <citation type="submission" date="2018-08" db="EMBL/GenBank/DDBJ databases">
        <title>Fibrisoma montanum sp. nov., isolated from Danxia mountain soil.</title>
        <authorList>
            <person name="Huang Y."/>
        </authorList>
    </citation>
    <scope>NUCLEOTIDE SEQUENCE [LARGE SCALE GENOMIC DNA]</scope>
    <source>
        <strain evidence="4 5">HYT19</strain>
    </source>
</reference>
<dbReference type="InterPro" id="IPR036278">
    <property type="entry name" value="Sialidase_sf"/>
</dbReference>
<dbReference type="SUPFAM" id="SSF110296">
    <property type="entry name" value="Oligoxyloglucan reducing end-specific cellobiohydrolase"/>
    <property type="match status" value="1"/>
</dbReference>
<name>A0A418LZB3_9BACT</name>
<dbReference type="CDD" id="cd15482">
    <property type="entry name" value="Sialidase_non-viral"/>
    <property type="match status" value="2"/>
</dbReference>
<dbReference type="RefSeq" id="WP_119670871.1">
    <property type="nucleotide sequence ID" value="NZ_QXED01000010.1"/>
</dbReference>
<feature type="region of interest" description="Disordered" evidence="2">
    <location>
        <begin position="554"/>
        <end position="580"/>
    </location>
</feature>
<evidence type="ECO:0000313" key="5">
    <source>
        <dbReference type="Proteomes" id="UP000283523"/>
    </source>
</evidence>
<dbReference type="InterPro" id="IPR052025">
    <property type="entry name" value="Xyloglucanase_GH74"/>
</dbReference>
<evidence type="ECO:0000256" key="1">
    <source>
        <dbReference type="ARBA" id="ARBA00022737"/>
    </source>
</evidence>
<comment type="caution">
    <text evidence="4">The sequence shown here is derived from an EMBL/GenBank/DDBJ whole genome shotgun (WGS) entry which is preliminary data.</text>
</comment>
<evidence type="ECO:0000259" key="3">
    <source>
        <dbReference type="Pfam" id="PF15902"/>
    </source>
</evidence>
<dbReference type="PANTHER" id="PTHR43739:SF5">
    <property type="entry name" value="EXO-ALPHA-SIALIDASE"/>
    <property type="match status" value="1"/>
</dbReference>
<proteinExistence type="predicted"/>
<evidence type="ECO:0000313" key="4">
    <source>
        <dbReference type="EMBL" id="RIV18633.1"/>
    </source>
</evidence>
<dbReference type="OrthoDB" id="9757809at2"/>
<dbReference type="PANTHER" id="PTHR43739">
    <property type="entry name" value="XYLOGLUCANASE (EUROFUNG)"/>
    <property type="match status" value="1"/>
</dbReference>
<dbReference type="InterPro" id="IPR015943">
    <property type="entry name" value="WD40/YVTN_repeat-like_dom_sf"/>
</dbReference>
<dbReference type="Proteomes" id="UP000283523">
    <property type="component" value="Unassembled WGS sequence"/>
</dbReference>
<accession>A0A418LZB3</accession>
<dbReference type="EMBL" id="QXED01000010">
    <property type="protein sequence ID" value="RIV18633.1"/>
    <property type="molecule type" value="Genomic_DNA"/>
</dbReference>
<dbReference type="GO" id="GO:0016787">
    <property type="term" value="F:hydrolase activity"/>
    <property type="evidence" value="ECO:0007669"/>
    <property type="project" value="UniProtKB-KW"/>
</dbReference>